<dbReference type="InterPro" id="IPR047794">
    <property type="entry name" value="C45_proenzyme-like"/>
</dbReference>
<dbReference type="InterPro" id="IPR005079">
    <property type="entry name" value="Peptidase_C45_hydrolase"/>
</dbReference>
<dbReference type="Gene3D" id="1.10.10.2120">
    <property type="match status" value="1"/>
</dbReference>
<name>A0ABW3C414_SPHXN</name>
<dbReference type="InterPro" id="IPR047801">
    <property type="entry name" value="Peptidase_C45"/>
</dbReference>
<keyword evidence="1" id="KW-1133">Transmembrane helix</keyword>
<accession>A0ABW3C414</accession>
<dbReference type="PANTHER" id="PTHR34180:SF1">
    <property type="entry name" value="BETA-ALANYL-DOPAMINE_CARCININE HYDROLASE"/>
    <property type="match status" value="1"/>
</dbReference>
<proteinExistence type="predicted"/>
<keyword evidence="1" id="KW-0812">Transmembrane</keyword>
<dbReference type="Gene3D" id="3.60.60.10">
    <property type="entry name" value="Penicillin V Acylase, Chain A"/>
    <property type="match status" value="1"/>
</dbReference>
<reference evidence="4" key="1">
    <citation type="journal article" date="2019" name="Int. J. Syst. Evol. Microbiol.">
        <title>The Global Catalogue of Microorganisms (GCM) 10K type strain sequencing project: providing services to taxonomists for standard genome sequencing and annotation.</title>
        <authorList>
            <consortium name="The Broad Institute Genomics Platform"/>
            <consortium name="The Broad Institute Genome Sequencing Center for Infectious Disease"/>
            <person name="Wu L."/>
            <person name="Ma J."/>
        </authorList>
    </citation>
    <scope>NUCLEOTIDE SEQUENCE [LARGE SCALE GENOMIC DNA]</scope>
    <source>
        <strain evidence="4">CCUG 52537</strain>
    </source>
</reference>
<organism evidence="3 4">
    <name type="scientific">Sphingosinicella xenopeptidilytica</name>
    <dbReference type="NCBI Taxonomy" id="364098"/>
    <lineage>
        <taxon>Bacteria</taxon>
        <taxon>Pseudomonadati</taxon>
        <taxon>Pseudomonadota</taxon>
        <taxon>Alphaproteobacteria</taxon>
        <taxon>Sphingomonadales</taxon>
        <taxon>Sphingosinicellaceae</taxon>
        <taxon>Sphingosinicella</taxon>
    </lineage>
</organism>
<feature type="transmembrane region" description="Helical" evidence="1">
    <location>
        <begin position="21"/>
        <end position="46"/>
    </location>
</feature>
<evidence type="ECO:0000259" key="2">
    <source>
        <dbReference type="Pfam" id="PF03417"/>
    </source>
</evidence>
<dbReference type="Pfam" id="PF03417">
    <property type="entry name" value="AAT"/>
    <property type="match status" value="1"/>
</dbReference>
<protein>
    <submittedName>
        <fullName evidence="3">C45 family autoproteolytic acyltransferase/hydrolase</fullName>
    </submittedName>
</protein>
<keyword evidence="4" id="KW-1185">Reference proteome</keyword>
<dbReference type="PANTHER" id="PTHR34180">
    <property type="entry name" value="PEPTIDASE C45"/>
    <property type="match status" value="1"/>
</dbReference>
<sequence length="450" mass="48745">MITTSASALPESSGKNAPGGAVAAHNGALIAATLLFAVAASAALIVSCRSCSSCLCYRIAFLCCKMHFAFLDPVNVRRGRLMVQGFFIDVSGSPEARAHAYGVQAADRIRRGIGHYSEQLSAFNVDSARLDLLVAHYLPIVEAFDEAYVVEMRAIARGAGVSFSEIMLINARTELLKIAANPEMEKRFKAEAPDGCTAIVAGPGATRDGKVIHAHNWDWKAECAETSVVLRVRRDDGPDYLTFTEAGALGRFGLNSVGLATAGNYLECERDYRDLGVPLSLIRRKILDQTHMAKAVEAVCTRKSASNNIVLSDRDGMILDFECAPDEMFHVPAANGLMIHANHWLSLAAQVKLRNTGARAFPCSYQRQVRAEGLLMPKLGSITVEDIREVLLDGYGSPWSICRPPRPSAFTNLSATVASLIMDPTEGTMEIAMLPALAPEFTRYNLHGVR</sequence>
<dbReference type="NCBIfam" id="NF040521">
    <property type="entry name" value="C45_proenzyme"/>
    <property type="match status" value="1"/>
</dbReference>
<feature type="domain" description="Peptidase C45 hydrolase" evidence="2">
    <location>
        <begin position="208"/>
        <end position="432"/>
    </location>
</feature>
<evidence type="ECO:0000313" key="3">
    <source>
        <dbReference type="EMBL" id="MFD0848963.1"/>
    </source>
</evidence>
<dbReference type="EMBL" id="JBHTIK010000005">
    <property type="protein sequence ID" value="MFD0848963.1"/>
    <property type="molecule type" value="Genomic_DNA"/>
</dbReference>
<keyword evidence="3" id="KW-0012">Acyltransferase</keyword>
<comment type="caution">
    <text evidence="3">The sequence shown here is derived from an EMBL/GenBank/DDBJ whole genome shotgun (WGS) entry which is preliminary data.</text>
</comment>
<evidence type="ECO:0000313" key="4">
    <source>
        <dbReference type="Proteomes" id="UP001597124"/>
    </source>
</evidence>
<keyword evidence="3" id="KW-0808">Transferase</keyword>
<dbReference type="GO" id="GO:0016746">
    <property type="term" value="F:acyltransferase activity"/>
    <property type="evidence" value="ECO:0007669"/>
    <property type="project" value="UniProtKB-KW"/>
</dbReference>
<dbReference type="RefSeq" id="WP_381490656.1">
    <property type="nucleotide sequence ID" value="NZ_JBHTIK010000005.1"/>
</dbReference>
<keyword evidence="1" id="KW-0472">Membrane</keyword>
<gene>
    <name evidence="3" type="ORF">ACFQ00_11555</name>
</gene>
<dbReference type="Proteomes" id="UP001597124">
    <property type="component" value="Unassembled WGS sequence"/>
</dbReference>
<evidence type="ECO:0000256" key="1">
    <source>
        <dbReference type="SAM" id="Phobius"/>
    </source>
</evidence>